<dbReference type="PANTHER" id="PTHR45436">
    <property type="entry name" value="SENSOR HISTIDINE KINASE YKOH"/>
    <property type="match status" value="1"/>
</dbReference>
<dbReference type="PROSITE" id="PS50109">
    <property type="entry name" value="HIS_KIN"/>
    <property type="match status" value="1"/>
</dbReference>
<feature type="transmembrane region" description="Helical" evidence="11">
    <location>
        <begin position="12"/>
        <end position="32"/>
    </location>
</feature>
<dbReference type="GO" id="GO:0005886">
    <property type="term" value="C:plasma membrane"/>
    <property type="evidence" value="ECO:0007669"/>
    <property type="project" value="TreeGrafter"/>
</dbReference>
<dbReference type="InterPro" id="IPR050428">
    <property type="entry name" value="TCS_sensor_his_kinase"/>
</dbReference>
<keyword evidence="4" id="KW-0597">Phosphoprotein</keyword>
<evidence type="ECO:0000259" key="12">
    <source>
        <dbReference type="PROSITE" id="PS50109"/>
    </source>
</evidence>
<accession>A0A9D2VYX5</accession>
<dbReference type="Pfam" id="PF00672">
    <property type="entry name" value="HAMP"/>
    <property type="match status" value="1"/>
</dbReference>
<dbReference type="Pfam" id="PF00512">
    <property type="entry name" value="HisKA"/>
    <property type="match status" value="1"/>
</dbReference>
<evidence type="ECO:0000313" key="14">
    <source>
        <dbReference type="EMBL" id="HJH50737.1"/>
    </source>
</evidence>
<comment type="caution">
    <text evidence="14">The sequence shown here is derived from an EMBL/GenBank/DDBJ whole genome shotgun (WGS) entry which is preliminary data.</text>
</comment>
<sequence length="460" mass="52707">MKRLTLKLKLTLLYTFFMLLVTCAALAILFSLSNRELLATVQDRLTHRVQNSADAVILRDNVPAVETDFYSVESDVYLSLYDETGYFLMGRIPHGFDSEPEIKDGQIRKLREGNTQWYVYDMSFRLSADQTVYIRGITSVTDAKTSYRVTMRFALILLPGLTLATAFIGYRFTRRTLLPVRRITDTVQEIRADADLSRRIGLPESGGKNRDEIYHLAETFDEMLSQLDEVFRREKQFTSDVSHELRTPVSVIIAQCGACLTDETLTEEQREQICLIEKKAKEMAEMISQLLFLSRADQGRQPLEMEELDLSELTEMVVEERKFLIREQGLPVLLTSEVEPGIKRRADETLYIRMLGNLISNAVAYRKPEGQSKIHVSLTEKDQCIIGVVEDNGIGIREDALPHIWERFYREDAARTKGSHSGLGLSMVRWIVEMHGGKIRAESRKGEGSRFIFELPRTEK</sequence>
<evidence type="ECO:0000256" key="6">
    <source>
        <dbReference type="ARBA" id="ARBA00022692"/>
    </source>
</evidence>
<feature type="domain" description="HAMP" evidence="13">
    <location>
        <begin position="174"/>
        <end position="232"/>
    </location>
</feature>
<proteinExistence type="predicted"/>
<dbReference type="SUPFAM" id="SSF47384">
    <property type="entry name" value="Homodimeric domain of signal transducing histidine kinase"/>
    <property type="match status" value="1"/>
</dbReference>
<dbReference type="InterPro" id="IPR036890">
    <property type="entry name" value="HATPase_C_sf"/>
</dbReference>
<evidence type="ECO:0000256" key="5">
    <source>
        <dbReference type="ARBA" id="ARBA00022679"/>
    </source>
</evidence>
<feature type="transmembrane region" description="Helical" evidence="11">
    <location>
        <begin position="153"/>
        <end position="172"/>
    </location>
</feature>
<dbReference type="EC" id="2.7.13.3" evidence="3"/>
<evidence type="ECO:0000256" key="7">
    <source>
        <dbReference type="ARBA" id="ARBA00022777"/>
    </source>
</evidence>
<protein>
    <recommendedName>
        <fullName evidence="3">histidine kinase</fullName>
        <ecNumber evidence="3">2.7.13.3</ecNumber>
    </recommendedName>
</protein>
<evidence type="ECO:0000256" key="1">
    <source>
        <dbReference type="ARBA" id="ARBA00000085"/>
    </source>
</evidence>
<dbReference type="InterPro" id="IPR005467">
    <property type="entry name" value="His_kinase_dom"/>
</dbReference>
<dbReference type="GO" id="GO:0000155">
    <property type="term" value="F:phosphorelay sensor kinase activity"/>
    <property type="evidence" value="ECO:0007669"/>
    <property type="project" value="InterPro"/>
</dbReference>
<dbReference type="InterPro" id="IPR036097">
    <property type="entry name" value="HisK_dim/P_sf"/>
</dbReference>
<dbReference type="CDD" id="cd06225">
    <property type="entry name" value="HAMP"/>
    <property type="match status" value="1"/>
</dbReference>
<keyword evidence="7" id="KW-0418">Kinase</keyword>
<keyword evidence="9" id="KW-0902">Two-component regulatory system</keyword>
<dbReference type="Proteomes" id="UP000813420">
    <property type="component" value="Unassembled WGS sequence"/>
</dbReference>
<keyword evidence="6 11" id="KW-0812">Transmembrane</keyword>
<dbReference type="PRINTS" id="PR00344">
    <property type="entry name" value="BCTRLSENSOR"/>
</dbReference>
<dbReference type="InterPro" id="IPR003661">
    <property type="entry name" value="HisK_dim/P_dom"/>
</dbReference>
<evidence type="ECO:0000256" key="11">
    <source>
        <dbReference type="SAM" id="Phobius"/>
    </source>
</evidence>
<dbReference type="Gene3D" id="6.10.340.10">
    <property type="match status" value="1"/>
</dbReference>
<dbReference type="CDD" id="cd00082">
    <property type="entry name" value="HisKA"/>
    <property type="match status" value="1"/>
</dbReference>
<dbReference type="Pfam" id="PF02518">
    <property type="entry name" value="HATPase_c"/>
    <property type="match status" value="1"/>
</dbReference>
<gene>
    <name evidence="14" type="ORF">K8V39_10790</name>
</gene>
<dbReference type="InterPro" id="IPR003594">
    <property type="entry name" value="HATPase_dom"/>
</dbReference>
<dbReference type="EMBL" id="DYXE01000088">
    <property type="protein sequence ID" value="HJH50737.1"/>
    <property type="molecule type" value="Genomic_DNA"/>
</dbReference>
<reference evidence="14" key="2">
    <citation type="submission" date="2021-09" db="EMBL/GenBank/DDBJ databases">
        <authorList>
            <person name="Gilroy R."/>
        </authorList>
    </citation>
    <scope>NUCLEOTIDE SEQUENCE</scope>
    <source>
        <strain evidence="14">USAMLcec4-12693</strain>
    </source>
</reference>
<dbReference type="Gene3D" id="3.30.565.10">
    <property type="entry name" value="Histidine kinase-like ATPase, C-terminal domain"/>
    <property type="match status" value="1"/>
</dbReference>
<dbReference type="FunFam" id="3.30.565.10:FF:000006">
    <property type="entry name" value="Sensor histidine kinase WalK"/>
    <property type="match status" value="1"/>
</dbReference>
<dbReference type="PROSITE" id="PS50885">
    <property type="entry name" value="HAMP"/>
    <property type="match status" value="1"/>
</dbReference>
<evidence type="ECO:0000259" key="13">
    <source>
        <dbReference type="PROSITE" id="PS50885"/>
    </source>
</evidence>
<keyword evidence="8 11" id="KW-1133">Transmembrane helix</keyword>
<evidence type="ECO:0000256" key="10">
    <source>
        <dbReference type="ARBA" id="ARBA00023136"/>
    </source>
</evidence>
<dbReference type="SMART" id="SM00388">
    <property type="entry name" value="HisKA"/>
    <property type="match status" value="1"/>
</dbReference>
<dbReference type="CDD" id="cd00075">
    <property type="entry name" value="HATPase"/>
    <property type="match status" value="1"/>
</dbReference>
<reference evidence="14" key="1">
    <citation type="journal article" date="2021" name="PeerJ">
        <title>Extensive microbial diversity within the chicken gut microbiome revealed by metagenomics and culture.</title>
        <authorList>
            <person name="Gilroy R."/>
            <person name="Ravi A."/>
            <person name="Getino M."/>
            <person name="Pursley I."/>
            <person name="Horton D.L."/>
            <person name="Alikhan N.F."/>
            <person name="Baker D."/>
            <person name="Gharbi K."/>
            <person name="Hall N."/>
            <person name="Watson M."/>
            <person name="Adriaenssens E.M."/>
            <person name="Foster-Nyarko E."/>
            <person name="Jarju S."/>
            <person name="Secka A."/>
            <person name="Antonio M."/>
            <person name="Oren A."/>
            <person name="Chaudhuri R.R."/>
            <person name="La Ragione R."/>
            <person name="Hildebrand F."/>
            <person name="Pallen M.J."/>
        </authorList>
    </citation>
    <scope>NUCLEOTIDE SEQUENCE</scope>
    <source>
        <strain evidence="14">USAMLcec4-12693</strain>
    </source>
</reference>
<evidence type="ECO:0000256" key="3">
    <source>
        <dbReference type="ARBA" id="ARBA00012438"/>
    </source>
</evidence>
<comment type="catalytic activity">
    <reaction evidence="1">
        <text>ATP + protein L-histidine = ADP + protein N-phospho-L-histidine.</text>
        <dbReference type="EC" id="2.7.13.3"/>
    </reaction>
</comment>
<dbReference type="PANTHER" id="PTHR45436:SF5">
    <property type="entry name" value="SENSOR HISTIDINE KINASE TRCS"/>
    <property type="match status" value="1"/>
</dbReference>
<dbReference type="Gene3D" id="1.10.287.130">
    <property type="match status" value="1"/>
</dbReference>
<keyword evidence="5" id="KW-0808">Transferase</keyword>
<dbReference type="OrthoDB" id="9786919at2"/>
<comment type="subcellular location">
    <subcellularLocation>
        <location evidence="2">Membrane</location>
    </subcellularLocation>
</comment>
<dbReference type="InterPro" id="IPR004358">
    <property type="entry name" value="Sig_transdc_His_kin-like_C"/>
</dbReference>
<dbReference type="SMART" id="SM00387">
    <property type="entry name" value="HATPase_c"/>
    <property type="match status" value="1"/>
</dbReference>
<evidence type="ECO:0000256" key="2">
    <source>
        <dbReference type="ARBA" id="ARBA00004370"/>
    </source>
</evidence>
<evidence type="ECO:0000256" key="8">
    <source>
        <dbReference type="ARBA" id="ARBA00022989"/>
    </source>
</evidence>
<dbReference type="RefSeq" id="WP_070089666.1">
    <property type="nucleotide sequence ID" value="NZ_CABMJS010000020.1"/>
</dbReference>
<evidence type="ECO:0000256" key="9">
    <source>
        <dbReference type="ARBA" id="ARBA00023012"/>
    </source>
</evidence>
<organism evidence="14 15">
    <name type="scientific">Merdimonas faecis</name>
    <dbReference type="NCBI Taxonomy" id="1653435"/>
    <lineage>
        <taxon>Bacteria</taxon>
        <taxon>Bacillati</taxon>
        <taxon>Bacillota</taxon>
        <taxon>Clostridia</taxon>
        <taxon>Lachnospirales</taxon>
        <taxon>Lachnospiraceae</taxon>
        <taxon>Merdimonas</taxon>
    </lineage>
</organism>
<dbReference type="SUPFAM" id="SSF55874">
    <property type="entry name" value="ATPase domain of HSP90 chaperone/DNA topoisomerase II/histidine kinase"/>
    <property type="match status" value="1"/>
</dbReference>
<name>A0A9D2VYX5_9FIRM</name>
<dbReference type="InterPro" id="IPR003660">
    <property type="entry name" value="HAMP_dom"/>
</dbReference>
<evidence type="ECO:0000256" key="4">
    <source>
        <dbReference type="ARBA" id="ARBA00022553"/>
    </source>
</evidence>
<dbReference type="SMART" id="SM00304">
    <property type="entry name" value="HAMP"/>
    <property type="match status" value="1"/>
</dbReference>
<evidence type="ECO:0000313" key="15">
    <source>
        <dbReference type="Proteomes" id="UP000813420"/>
    </source>
</evidence>
<dbReference type="AlphaFoldDB" id="A0A9D2VYX5"/>
<feature type="domain" description="Histidine kinase" evidence="12">
    <location>
        <begin position="240"/>
        <end position="459"/>
    </location>
</feature>
<keyword evidence="10 11" id="KW-0472">Membrane</keyword>